<protein>
    <submittedName>
        <fullName evidence="1">Uncharacterized protein</fullName>
    </submittedName>
</protein>
<dbReference type="EMBL" id="CP069026">
    <property type="protein sequence ID" value="QRC94179.1"/>
    <property type="molecule type" value="Genomic_DNA"/>
</dbReference>
<organism evidence="1 2">
    <name type="scientific">Phaeosphaeria nodorum (strain SN15 / ATCC MYA-4574 / FGSC 10173)</name>
    <name type="common">Glume blotch fungus</name>
    <name type="synonym">Parastagonospora nodorum</name>
    <dbReference type="NCBI Taxonomy" id="321614"/>
    <lineage>
        <taxon>Eukaryota</taxon>
        <taxon>Fungi</taxon>
        <taxon>Dikarya</taxon>
        <taxon>Ascomycota</taxon>
        <taxon>Pezizomycotina</taxon>
        <taxon>Dothideomycetes</taxon>
        <taxon>Pleosporomycetidae</taxon>
        <taxon>Pleosporales</taxon>
        <taxon>Pleosporineae</taxon>
        <taxon>Phaeosphaeriaceae</taxon>
        <taxon>Parastagonospora</taxon>
    </lineage>
</organism>
<evidence type="ECO:0000313" key="2">
    <source>
        <dbReference type="Proteomes" id="UP000663193"/>
    </source>
</evidence>
<dbReference type="Proteomes" id="UP000663193">
    <property type="component" value="Chromosome 4"/>
</dbReference>
<dbReference type="VEuPathDB" id="FungiDB:JI435_405300"/>
<name>A0A7U2EWB0_PHANO</name>
<reference evidence="2" key="1">
    <citation type="journal article" date="2021" name="BMC Genomics">
        <title>Chromosome-level genome assembly and manually-curated proteome of model necrotroph Parastagonospora nodorum Sn15 reveals a genome-wide trove of candidate effector homologs, and redundancy of virulence-related functions within an accessory chromosome.</title>
        <authorList>
            <person name="Bertazzoni S."/>
            <person name="Jones D.A.B."/>
            <person name="Phan H.T."/>
            <person name="Tan K.-C."/>
            <person name="Hane J.K."/>
        </authorList>
    </citation>
    <scope>NUCLEOTIDE SEQUENCE [LARGE SCALE GENOMIC DNA]</scope>
    <source>
        <strain evidence="2">SN15 / ATCC MYA-4574 / FGSC 10173)</strain>
    </source>
</reference>
<proteinExistence type="predicted"/>
<gene>
    <name evidence="1" type="ORF">JI435_405300</name>
</gene>
<sequence>MFGSSIAGLRFQTQFAGLLAFRLMAWLLLMDDTLRLDQDLARPPRSPRKFV</sequence>
<dbReference type="AlphaFoldDB" id="A0A7U2EWB0"/>
<accession>A0A7U2EWB0</accession>
<evidence type="ECO:0000313" key="1">
    <source>
        <dbReference type="EMBL" id="QRC94179.1"/>
    </source>
</evidence>
<keyword evidence="2" id="KW-1185">Reference proteome</keyword>